<sequence>MKILHLCLKVIVLVVALMSVQGCFVDLLRQENKENLLESKKQWYVSKIVLSDGRELKPIWEGAKSTMSFDADENRIFGVGVCNNYFATFALKGKKLQVSGVGSSRRMCEENEAMNYEFWFFKALDGGFVVKKKGGKMELKGATATYYLE</sequence>
<dbReference type="PANTHER" id="PTHR35535:SF1">
    <property type="entry name" value="HEAT SHOCK PROTEIN HSLJ"/>
    <property type="match status" value="1"/>
</dbReference>
<dbReference type="InterPro" id="IPR005184">
    <property type="entry name" value="DUF306_Meta_HslJ"/>
</dbReference>
<dbReference type="InterPro" id="IPR038670">
    <property type="entry name" value="HslJ-like_sf"/>
</dbReference>
<dbReference type="RefSeq" id="WP_115026222.1">
    <property type="nucleotide sequence ID" value="NZ_UGHX01000001.1"/>
</dbReference>
<dbReference type="Gene3D" id="2.40.128.270">
    <property type="match status" value="1"/>
</dbReference>
<evidence type="ECO:0000313" key="2">
    <source>
        <dbReference type="EMBL" id="STP09538.1"/>
    </source>
</evidence>
<dbReference type="InterPro" id="IPR053147">
    <property type="entry name" value="Hsp_HslJ-like"/>
</dbReference>
<accession>A0A377JP80</accession>
<dbReference type="EMBL" id="UGHZ01000001">
    <property type="protein sequence ID" value="STP09538.1"/>
    <property type="molecule type" value="Genomic_DNA"/>
</dbReference>
<dbReference type="AlphaFoldDB" id="A0A377JP80"/>
<evidence type="ECO:0000313" key="5">
    <source>
        <dbReference type="Proteomes" id="UP000255335"/>
    </source>
</evidence>
<feature type="domain" description="DUF306" evidence="1">
    <location>
        <begin position="58"/>
        <end position="144"/>
    </location>
</feature>
<dbReference type="PROSITE" id="PS51257">
    <property type="entry name" value="PROKAR_LIPOPROTEIN"/>
    <property type="match status" value="1"/>
</dbReference>
<proteinExistence type="predicted"/>
<evidence type="ECO:0000313" key="4">
    <source>
        <dbReference type="Proteomes" id="UP000255103"/>
    </source>
</evidence>
<evidence type="ECO:0000313" key="3">
    <source>
        <dbReference type="EMBL" id="STP10879.1"/>
    </source>
</evidence>
<dbReference type="PANTHER" id="PTHR35535">
    <property type="entry name" value="HEAT SHOCK PROTEIN HSLJ"/>
    <property type="match status" value="1"/>
</dbReference>
<reference evidence="4 5" key="1">
    <citation type="submission" date="2018-06" db="EMBL/GenBank/DDBJ databases">
        <authorList>
            <consortium name="Pathogen Informatics"/>
            <person name="Doyle S."/>
        </authorList>
    </citation>
    <scope>NUCLEOTIDE SEQUENCE [LARGE SCALE GENOMIC DNA]</scope>
    <source>
        <strain evidence="3 4">NCTC12219</strain>
        <strain evidence="2 5">NCTC12221</strain>
    </source>
</reference>
<dbReference type="Proteomes" id="UP000255335">
    <property type="component" value="Unassembled WGS sequence"/>
</dbReference>
<evidence type="ECO:0000259" key="1">
    <source>
        <dbReference type="Pfam" id="PF03724"/>
    </source>
</evidence>
<protein>
    <submittedName>
        <fullName evidence="2">Motility protein</fullName>
    </submittedName>
</protein>
<gene>
    <name evidence="3" type="ORF">NCTC12219_00760</name>
    <name evidence="2" type="ORF">NCTC12221_00983</name>
</gene>
<dbReference type="Proteomes" id="UP000255103">
    <property type="component" value="Unassembled WGS sequence"/>
</dbReference>
<organism evidence="2 5">
    <name type="scientific">Helicobacter cinaedi</name>
    <dbReference type="NCBI Taxonomy" id="213"/>
    <lineage>
        <taxon>Bacteria</taxon>
        <taxon>Pseudomonadati</taxon>
        <taxon>Campylobacterota</taxon>
        <taxon>Epsilonproteobacteria</taxon>
        <taxon>Campylobacterales</taxon>
        <taxon>Helicobacteraceae</taxon>
        <taxon>Helicobacter</taxon>
    </lineage>
</organism>
<dbReference type="EMBL" id="UGHX01000001">
    <property type="protein sequence ID" value="STP10879.1"/>
    <property type="molecule type" value="Genomic_DNA"/>
</dbReference>
<dbReference type="Pfam" id="PF03724">
    <property type="entry name" value="META"/>
    <property type="match status" value="1"/>
</dbReference>
<name>A0A377JP80_9HELI</name>